<feature type="compositionally biased region" description="Pro residues" evidence="1">
    <location>
        <begin position="515"/>
        <end position="526"/>
    </location>
</feature>
<gene>
    <name evidence="4" type="ORF">MNV_330034</name>
</gene>
<accession>A0A284VQ07</accession>
<dbReference type="AlphaFoldDB" id="A0A284VQ07"/>
<evidence type="ECO:0000313" key="5">
    <source>
        <dbReference type="Proteomes" id="UP000218615"/>
    </source>
</evidence>
<dbReference type="Gene3D" id="2.60.40.740">
    <property type="match status" value="1"/>
</dbReference>
<dbReference type="RefSeq" id="WP_096206063.1">
    <property type="nucleotide sequence ID" value="NZ_FZMP01000178.1"/>
</dbReference>
<feature type="transmembrane region" description="Helical" evidence="2">
    <location>
        <begin position="24"/>
        <end position="47"/>
    </location>
</feature>
<dbReference type="Pfam" id="PF01345">
    <property type="entry name" value="DUF11"/>
    <property type="match status" value="2"/>
</dbReference>
<feature type="region of interest" description="Disordered" evidence="1">
    <location>
        <begin position="509"/>
        <end position="551"/>
    </location>
</feature>
<evidence type="ECO:0000313" key="4">
    <source>
        <dbReference type="EMBL" id="SNQ61366.1"/>
    </source>
</evidence>
<evidence type="ECO:0000256" key="2">
    <source>
        <dbReference type="SAM" id="Phobius"/>
    </source>
</evidence>
<keyword evidence="2" id="KW-1133">Transmembrane helix</keyword>
<feature type="domain" description="DUF11" evidence="3">
    <location>
        <begin position="289"/>
        <end position="345"/>
    </location>
</feature>
<proteinExistence type="predicted"/>
<dbReference type="InterPro" id="IPR001434">
    <property type="entry name" value="OmcB-like_DUF11"/>
</dbReference>
<organism evidence="4 5">
    <name type="scientific">Candidatus Methanoperedens nitratireducens</name>
    <dbReference type="NCBI Taxonomy" id="1392998"/>
    <lineage>
        <taxon>Archaea</taxon>
        <taxon>Methanobacteriati</taxon>
        <taxon>Methanobacteriota</taxon>
        <taxon>Stenosarchaea group</taxon>
        <taxon>Methanomicrobia</taxon>
        <taxon>Methanosarcinales</taxon>
        <taxon>ANME-2 cluster</taxon>
        <taxon>Candidatus Methanoperedentaceae</taxon>
        <taxon>Candidatus Methanoperedens</taxon>
    </lineage>
</organism>
<dbReference type="InterPro" id="IPR047589">
    <property type="entry name" value="DUF11_rpt"/>
</dbReference>
<dbReference type="Proteomes" id="UP000218615">
    <property type="component" value="Unassembled WGS sequence"/>
</dbReference>
<dbReference type="NCBIfam" id="TIGR01451">
    <property type="entry name" value="B_ant_repeat"/>
    <property type="match status" value="2"/>
</dbReference>
<keyword evidence="2" id="KW-0472">Membrane</keyword>
<name>A0A284VQ07_9EURY</name>
<dbReference type="OrthoDB" id="147921at2157"/>
<sequence length="592" mass="64743">MSYIRDFHTQNKNIRRNVSIGNKYYGLIKAVVVLLIISGFIGLVSAYEETDLQWASGISKTLHRNDIIAYNGYTVKAISYPDPVESDRYSEIPSEPIDPFVGLNVSKNGSFANNTALGLENSYITPDGELRVIVRKLPSKNSTDWLLESYNPWATVELNPRGKPKLVVSVETDKDEYSSADDTEIIASVTVKNSGSADAVNVDLNIDAPFPTKNGGLKYHYERIKKGESVTEDIIFISPIPTGDQMYSILANASAFDVKDLPYPANSSKQLSVVVNPEWSMSLRKTTLEKIYLKDSAMVSITLKNNGKIDIKNVTIEDSVPRGFKLVSNTSLNWVADISAGGEWNYRYLVTPEEPNARGVVFPVATAEFKVKKELFGIRSNQPKIIVHGPLVTLEKHTDVSALNPGDTVTVTVSAKNNGSTPTRIFIKDQLPNGTTLVGGTTSFEEFLEAGKDVMFSYTIKIDSTEPVKLQPATAQYYKLGNTGGKISIESKGVEIRIKSPDEDNRVAEATQNITPPPPPETPAPSEPLDTEPVTSGNNGINEPGQDKLPVIEPPMQVGAILGFMLGCNDTSADNKTTQAYNACSYFKLNTP</sequence>
<evidence type="ECO:0000259" key="3">
    <source>
        <dbReference type="Pfam" id="PF01345"/>
    </source>
</evidence>
<dbReference type="PANTHER" id="PTHR12861:SF3">
    <property type="entry name" value="TRANSLOCON-ASSOCIATED PROTEIN SUBUNIT BETA"/>
    <property type="match status" value="1"/>
</dbReference>
<keyword evidence="5" id="KW-1185">Reference proteome</keyword>
<keyword evidence="2" id="KW-0812">Transmembrane</keyword>
<protein>
    <recommendedName>
        <fullName evidence="3">DUF11 domain-containing protein</fullName>
    </recommendedName>
</protein>
<reference evidence="5" key="1">
    <citation type="submission" date="2017-06" db="EMBL/GenBank/DDBJ databases">
        <authorList>
            <person name="Cremers G."/>
        </authorList>
    </citation>
    <scope>NUCLEOTIDE SEQUENCE [LARGE SCALE GENOMIC DNA]</scope>
</reference>
<dbReference type="EMBL" id="FZMP01000178">
    <property type="protein sequence ID" value="SNQ61366.1"/>
    <property type="molecule type" value="Genomic_DNA"/>
</dbReference>
<evidence type="ECO:0000256" key="1">
    <source>
        <dbReference type="SAM" id="MobiDB-lite"/>
    </source>
</evidence>
<dbReference type="PANTHER" id="PTHR12861">
    <property type="entry name" value="TRANSLOCON-ASSOCIATED PROTEIN, BETA SUBUNIT PRECURSOR TRAP-BETA SIGNAL SEQUENCE RECEPTOR BETA SUBUNIT"/>
    <property type="match status" value="1"/>
</dbReference>
<feature type="domain" description="DUF11" evidence="3">
    <location>
        <begin position="393"/>
        <end position="443"/>
    </location>
</feature>